<evidence type="ECO:0000313" key="2">
    <source>
        <dbReference type="Proteomes" id="UP000199706"/>
    </source>
</evidence>
<protein>
    <submittedName>
        <fullName evidence="1">Uncharacterized protein</fullName>
    </submittedName>
</protein>
<dbReference type="Proteomes" id="UP000199706">
    <property type="component" value="Unassembled WGS sequence"/>
</dbReference>
<name>A0A1G8HQA2_9BURK</name>
<dbReference type="AlphaFoldDB" id="A0A1G8HQA2"/>
<reference evidence="1 2" key="1">
    <citation type="submission" date="2016-10" db="EMBL/GenBank/DDBJ databases">
        <authorList>
            <person name="de Groot N.N."/>
        </authorList>
    </citation>
    <scope>NUCLEOTIDE SEQUENCE [LARGE SCALE GENOMIC DNA]</scope>
    <source>
        <strain evidence="1 2">LMG 2247</strain>
    </source>
</reference>
<dbReference type="OrthoDB" id="9011131at2"/>
<dbReference type="EMBL" id="FNCJ01000017">
    <property type="protein sequence ID" value="SDI08809.1"/>
    <property type="molecule type" value="Genomic_DNA"/>
</dbReference>
<organism evidence="1 2">
    <name type="scientific">Paraburkholderia phenazinium</name>
    <dbReference type="NCBI Taxonomy" id="60549"/>
    <lineage>
        <taxon>Bacteria</taxon>
        <taxon>Pseudomonadati</taxon>
        <taxon>Pseudomonadota</taxon>
        <taxon>Betaproteobacteria</taxon>
        <taxon>Burkholderiales</taxon>
        <taxon>Burkholderiaceae</taxon>
        <taxon>Paraburkholderia</taxon>
    </lineage>
</organism>
<evidence type="ECO:0000313" key="1">
    <source>
        <dbReference type="EMBL" id="SDI08809.1"/>
    </source>
</evidence>
<accession>A0A1G8HQA2</accession>
<gene>
    <name evidence="1" type="ORF">SAMN05216466_11729</name>
</gene>
<sequence length="75" mass="8119">MEGFRFGSTEGSFYILPGKDGWEASFGNTKLGAFASPQLAADDLARGVCCPHLSEADTSTLEIPEQISDWEIVHI</sequence>
<proteinExistence type="predicted"/>
<dbReference type="RefSeq" id="WP_090690230.1">
    <property type="nucleotide sequence ID" value="NZ_CADERL010000018.1"/>
</dbReference>